<protein>
    <submittedName>
        <fullName evidence="1">Uncharacterized protein</fullName>
    </submittedName>
</protein>
<dbReference type="OrthoDB" id="10429334at2759"/>
<accession>A0A9W9Y8C1</accession>
<dbReference type="EMBL" id="MU827816">
    <property type="protein sequence ID" value="KAJ7323142.1"/>
    <property type="molecule type" value="Genomic_DNA"/>
</dbReference>
<evidence type="ECO:0000313" key="2">
    <source>
        <dbReference type="Proteomes" id="UP001163046"/>
    </source>
</evidence>
<dbReference type="Proteomes" id="UP001163046">
    <property type="component" value="Unassembled WGS sequence"/>
</dbReference>
<keyword evidence="2" id="KW-1185">Reference proteome</keyword>
<dbReference type="AlphaFoldDB" id="A0A9W9Y8C1"/>
<evidence type="ECO:0000313" key="1">
    <source>
        <dbReference type="EMBL" id="KAJ7323142.1"/>
    </source>
</evidence>
<sequence length="132" mass="14842">MAMCSVQSLKSILDAEEARRNRFDVLTNHKAIDEFCNAGKQENKFMIVAFDKGSGRPAAMALLKTKGYDATHLKPLPEHPIKTDMKTTSSKLYWELSYCIRKADQHSKCLGDICLSCGIEEEEMPTPELKTT</sequence>
<organism evidence="1 2">
    <name type="scientific">Desmophyllum pertusum</name>
    <dbReference type="NCBI Taxonomy" id="174260"/>
    <lineage>
        <taxon>Eukaryota</taxon>
        <taxon>Metazoa</taxon>
        <taxon>Cnidaria</taxon>
        <taxon>Anthozoa</taxon>
        <taxon>Hexacorallia</taxon>
        <taxon>Scleractinia</taxon>
        <taxon>Caryophylliina</taxon>
        <taxon>Caryophylliidae</taxon>
        <taxon>Desmophyllum</taxon>
    </lineage>
</organism>
<reference evidence="1" key="1">
    <citation type="submission" date="2023-01" db="EMBL/GenBank/DDBJ databases">
        <title>Genome assembly of the deep-sea coral Lophelia pertusa.</title>
        <authorList>
            <person name="Herrera S."/>
            <person name="Cordes E."/>
        </authorList>
    </citation>
    <scope>NUCLEOTIDE SEQUENCE</scope>
    <source>
        <strain evidence="1">USNM1676648</strain>
        <tissue evidence="1">Polyp</tissue>
    </source>
</reference>
<name>A0A9W9Y8C1_9CNID</name>
<proteinExistence type="predicted"/>
<gene>
    <name evidence="1" type="ORF">OS493_032145</name>
</gene>
<comment type="caution">
    <text evidence="1">The sequence shown here is derived from an EMBL/GenBank/DDBJ whole genome shotgun (WGS) entry which is preliminary data.</text>
</comment>